<evidence type="ECO:0000313" key="4">
    <source>
        <dbReference type="Proteomes" id="UP000284333"/>
    </source>
</evidence>
<dbReference type="InterPro" id="IPR011032">
    <property type="entry name" value="GroES-like_sf"/>
</dbReference>
<dbReference type="Proteomes" id="UP000284333">
    <property type="component" value="Unassembled WGS sequence"/>
</dbReference>
<dbReference type="InterPro" id="IPR013154">
    <property type="entry name" value="ADH-like_N"/>
</dbReference>
<proteinExistence type="predicted"/>
<sequence length="328" mass="34395">MRAAIRREYGGPEAVEIAAVRRPSIRPDQVLVRVVAAGVDRGVWHLATGLPYLVRLAGFGVRRPKQPVLGSDVAGIIEAVGADVSDFAVGDEVFGVADGSYAEYAVADPGKLARKPARIPFDQAAAAPVSGITALLALVDVGRIRAGQRVLVLGASGGVGSFAVQISRSLGAHVTGVASAAKLDLVRSLGADSVIDYRELEVTSLPGRFDLIVDIGGNTPVHRLRRILEPTGTLVICGGENGGRFTGGVGRQFRAVSLSPFVRQRLTTFISAERREHLERLAEFLVAGSVVSMVGHRYALDEMPRALADLVGGAVAGKAIVIVDPSRS</sequence>
<dbReference type="Gene3D" id="3.40.50.720">
    <property type="entry name" value="NAD(P)-binding Rossmann-like Domain"/>
    <property type="match status" value="1"/>
</dbReference>
<evidence type="ECO:0000259" key="2">
    <source>
        <dbReference type="SMART" id="SM00829"/>
    </source>
</evidence>
<name>A0A438B717_9NOCA</name>
<dbReference type="PROSITE" id="PS01162">
    <property type="entry name" value="QOR_ZETA_CRYSTAL"/>
    <property type="match status" value="1"/>
</dbReference>
<evidence type="ECO:0000256" key="1">
    <source>
        <dbReference type="ARBA" id="ARBA00023002"/>
    </source>
</evidence>
<dbReference type="Gene3D" id="3.90.180.10">
    <property type="entry name" value="Medium-chain alcohol dehydrogenases, catalytic domain"/>
    <property type="match status" value="1"/>
</dbReference>
<dbReference type="Pfam" id="PF13602">
    <property type="entry name" value="ADH_zinc_N_2"/>
    <property type="match status" value="1"/>
</dbReference>
<dbReference type="GO" id="GO:0008270">
    <property type="term" value="F:zinc ion binding"/>
    <property type="evidence" value="ECO:0007669"/>
    <property type="project" value="InterPro"/>
</dbReference>
<comment type="caution">
    <text evidence="3">The sequence shown here is derived from an EMBL/GenBank/DDBJ whole genome shotgun (WGS) entry which is preliminary data.</text>
</comment>
<dbReference type="SUPFAM" id="SSF50129">
    <property type="entry name" value="GroES-like"/>
    <property type="match status" value="1"/>
</dbReference>
<accession>A0A438B717</accession>
<dbReference type="PANTHER" id="PTHR11695">
    <property type="entry name" value="ALCOHOL DEHYDROGENASE RELATED"/>
    <property type="match status" value="1"/>
</dbReference>
<dbReference type="GO" id="GO:0016491">
    <property type="term" value="F:oxidoreductase activity"/>
    <property type="evidence" value="ECO:0007669"/>
    <property type="project" value="UniProtKB-KW"/>
</dbReference>
<evidence type="ECO:0000313" key="3">
    <source>
        <dbReference type="EMBL" id="RVW06748.1"/>
    </source>
</evidence>
<dbReference type="InterPro" id="IPR050700">
    <property type="entry name" value="YIM1/Zinc_Alcohol_DH_Fams"/>
</dbReference>
<gene>
    <name evidence="3" type="ORF">EF834_02230</name>
</gene>
<dbReference type="AlphaFoldDB" id="A0A438B717"/>
<dbReference type="EMBL" id="RKLN01000001">
    <property type="protein sequence ID" value="RVW06748.1"/>
    <property type="molecule type" value="Genomic_DNA"/>
</dbReference>
<keyword evidence="1" id="KW-0560">Oxidoreductase</keyword>
<keyword evidence="4" id="KW-1185">Reference proteome</keyword>
<dbReference type="OrthoDB" id="3613651at2"/>
<feature type="domain" description="Enoyl reductase (ER)" evidence="2">
    <location>
        <begin position="10"/>
        <end position="321"/>
    </location>
</feature>
<dbReference type="PANTHER" id="PTHR11695:SF294">
    <property type="entry name" value="RETICULON-4-INTERACTING PROTEIN 1, MITOCHONDRIAL"/>
    <property type="match status" value="1"/>
</dbReference>
<organism evidence="3 4">
    <name type="scientific">Rhodococcus spongiicola</name>
    <dbReference type="NCBI Taxonomy" id="2487352"/>
    <lineage>
        <taxon>Bacteria</taxon>
        <taxon>Bacillati</taxon>
        <taxon>Actinomycetota</taxon>
        <taxon>Actinomycetes</taxon>
        <taxon>Mycobacteriales</taxon>
        <taxon>Nocardiaceae</taxon>
        <taxon>Rhodococcus</taxon>
    </lineage>
</organism>
<reference evidence="3 4" key="1">
    <citation type="submission" date="2018-11" db="EMBL/GenBank/DDBJ databases">
        <title>Rhodococcus spongicola sp. nov. and Rhodococcus xishaensis sp. nov. from marine sponges.</title>
        <authorList>
            <person name="Li L."/>
            <person name="Lin H.W."/>
        </authorList>
    </citation>
    <scope>NUCLEOTIDE SEQUENCE [LARGE SCALE GENOMIC DNA]</scope>
    <source>
        <strain evidence="3 4">LHW50502</strain>
    </source>
</reference>
<dbReference type="InterPro" id="IPR036291">
    <property type="entry name" value="NAD(P)-bd_dom_sf"/>
</dbReference>
<dbReference type="InterPro" id="IPR020843">
    <property type="entry name" value="ER"/>
</dbReference>
<dbReference type="SMART" id="SM00829">
    <property type="entry name" value="PKS_ER"/>
    <property type="match status" value="1"/>
</dbReference>
<dbReference type="Pfam" id="PF08240">
    <property type="entry name" value="ADH_N"/>
    <property type="match status" value="1"/>
</dbReference>
<dbReference type="SUPFAM" id="SSF51735">
    <property type="entry name" value="NAD(P)-binding Rossmann-fold domains"/>
    <property type="match status" value="1"/>
</dbReference>
<dbReference type="InterPro" id="IPR002364">
    <property type="entry name" value="Quin_OxRdtase/zeta-crystal_CS"/>
</dbReference>
<protein>
    <submittedName>
        <fullName evidence="3">NAD(P)-dependent alcohol dehydrogenase</fullName>
    </submittedName>
</protein>
<dbReference type="CDD" id="cd08267">
    <property type="entry name" value="MDR1"/>
    <property type="match status" value="1"/>
</dbReference>